<keyword evidence="1" id="KW-0808">Transferase</keyword>
<reference evidence="1" key="2">
    <citation type="journal article" date="2015" name="Data Brief">
        <title>Shoot transcriptome of the giant reed, Arundo donax.</title>
        <authorList>
            <person name="Barrero R.A."/>
            <person name="Guerrero F.D."/>
            <person name="Moolhuijzen P."/>
            <person name="Goolsby J.A."/>
            <person name="Tidwell J."/>
            <person name="Bellgard S.E."/>
            <person name="Bellgard M.I."/>
        </authorList>
    </citation>
    <scope>NUCLEOTIDE SEQUENCE</scope>
    <source>
        <tissue evidence="1">Shoot tissue taken approximately 20 cm above the soil surface</tissue>
    </source>
</reference>
<proteinExistence type="predicted"/>
<dbReference type="EMBL" id="GBRH01216064">
    <property type="protein sequence ID" value="JAD81831.1"/>
    <property type="molecule type" value="Transcribed_RNA"/>
</dbReference>
<reference evidence="1" key="1">
    <citation type="submission" date="2014-09" db="EMBL/GenBank/DDBJ databases">
        <authorList>
            <person name="Magalhaes I.L.F."/>
            <person name="Oliveira U."/>
            <person name="Santos F.R."/>
            <person name="Vidigal T.H.D.A."/>
            <person name="Brescovit A.D."/>
            <person name="Santos A.J."/>
        </authorList>
    </citation>
    <scope>NUCLEOTIDE SEQUENCE</scope>
    <source>
        <tissue evidence="1">Shoot tissue taken approximately 20 cm above the soil surface</tissue>
    </source>
</reference>
<name>A0A0A9D1Y3_ARUDO</name>
<evidence type="ECO:0000313" key="1">
    <source>
        <dbReference type="EMBL" id="JAD81831.1"/>
    </source>
</evidence>
<protein>
    <submittedName>
        <fullName evidence="1">Serine/threonine-protein kinase RIO1</fullName>
    </submittedName>
</protein>
<sequence length="26" mass="2875">MTATPRFLKKSVTCKQSSFKKSNAEG</sequence>
<organism evidence="1">
    <name type="scientific">Arundo donax</name>
    <name type="common">Giant reed</name>
    <name type="synonym">Donax arundinaceus</name>
    <dbReference type="NCBI Taxonomy" id="35708"/>
    <lineage>
        <taxon>Eukaryota</taxon>
        <taxon>Viridiplantae</taxon>
        <taxon>Streptophyta</taxon>
        <taxon>Embryophyta</taxon>
        <taxon>Tracheophyta</taxon>
        <taxon>Spermatophyta</taxon>
        <taxon>Magnoliopsida</taxon>
        <taxon>Liliopsida</taxon>
        <taxon>Poales</taxon>
        <taxon>Poaceae</taxon>
        <taxon>PACMAD clade</taxon>
        <taxon>Arundinoideae</taxon>
        <taxon>Arundineae</taxon>
        <taxon>Arundo</taxon>
    </lineage>
</organism>
<accession>A0A0A9D1Y3</accession>
<keyword evidence="1" id="KW-0418">Kinase</keyword>
<dbReference type="GO" id="GO:0016301">
    <property type="term" value="F:kinase activity"/>
    <property type="evidence" value="ECO:0007669"/>
    <property type="project" value="UniProtKB-KW"/>
</dbReference>
<dbReference type="AlphaFoldDB" id="A0A0A9D1Y3"/>